<sequence>MLEELEIRNLGPISHAVITPSYGMTAITGETGAGKSMLLSAIRLISGGKADSSRITSFASESWAQGVFSVPKSGIVSNLLQESGIDVEESESDDSKIDVYLSRTVPKSGRSRAVVSGCSVPKTLLDKICSQTITIHGQSDQLRIATSAKQREFLDSISCDSKELQEYSVAFKEWQDSVESYNRLINQESSSRQRADYLRESLEKIRQVDPKQNEDEELKAKRDRIENAAQIVRGLGEAISALDSSQIDYGAIDSVDALHLIDNASKALRSIKVSGNYEDFASSLEDISSQISDIVMQLAQQLDVDESQEDLDAINNRIHDLSDLTRRWGPQIDDVLEWAKKAQFELEDLDDSPEAIDRAKKACDKYYANAKNLADKLYDLRKSAAEKFSFEVSKELESLAMQDAQLLIKVNRREVDETGVVDLDSHGLDNVEFLFKPFPSSDYLPMGSSASGGELSRLMLAMELVAAKFNNSDSHSMTFIFDEVDAGVGGVAAVELGKRLAQLAKSSQVIVVTHLAQVASFADAQFVVRKSFSDSSVSGDSSNDFDSSLVVDTTVTKLDDSQREQEIARMLSGSQSQASLEHARELLKTSKI</sequence>
<evidence type="ECO:0000313" key="12">
    <source>
        <dbReference type="Proteomes" id="UP000004884"/>
    </source>
</evidence>
<dbReference type="EMBL" id="ADER01000020">
    <property type="protein sequence ID" value="EIK80927.1"/>
    <property type="molecule type" value="Genomic_DNA"/>
</dbReference>
<name>I4LVD7_GARVA</name>
<keyword evidence="5 9" id="KW-0227">DNA damage</keyword>
<evidence type="ECO:0000256" key="8">
    <source>
        <dbReference type="ARBA" id="ARBA00033408"/>
    </source>
</evidence>
<evidence type="ECO:0000259" key="10">
    <source>
        <dbReference type="Pfam" id="PF02463"/>
    </source>
</evidence>
<feature type="domain" description="RecF/RecN/SMC N-terminal" evidence="10">
    <location>
        <begin position="2"/>
        <end position="530"/>
    </location>
</feature>
<protein>
    <recommendedName>
        <fullName evidence="3 9">DNA repair protein RecN</fullName>
    </recommendedName>
    <alternativeName>
        <fullName evidence="8 9">Recombination protein N</fullName>
    </alternativeName>
</protein>
<evidence type="ECO:0000256" key="1">
    <source>
        <dbReference type="ARBA" id="ARBA00003618"/>
    </source>
</evidence>
<accession>I4LVD7</accession>
<evidence type="ECO:0000256" key="7">
    <source>
        <dbReference type="ARBA" id="ARBA00023204"/>
    </source>
</evidence>
<dbReference type="AlphaFoldDB" id="I4LVD7"/>
<proteinExistence type="inferred from homology"/>
<dbReference type="SUPFAM" id="SSF52540">
    <property type="entry name" value="P-loop containing nucleoside triphosphate hydrolases"/>
    <property type="match status" value="1"/>
</dbReference>
<evidence type="ECO:0000256" key="2">
    <source>
        <dbReference type="ARBA" id="ARBA00009441"/>
    </source>
</evidence>
<dbReference type="GO" id="GO:0005524">
    <property type="term" value="F:ATP binding"/>
    <property type="evidence" value="ECO:0007669"/>
    <property type="project" value="UniProtKB-KW"/>
</dbReference>
<comment type="function">
    <text evidence="1 9">May be involved in recombinational repair of damaged DNA.</text>
</comment>
<evidence type="ECO:0000256" key="6">
    <source>
        <dbReference type="ARBA" id="ARBA00022840"/>
    </source>
</evidence>
<dbReference type="RefSeq" id="WP_004125008.1">
    <property type="nucleotide sequence ID" value="NZ_ADER01000020.1"/>
</dbReference>
<dbReference type="PIRSF" id="PIRSF003128">
    <property type="entry name" value="RecN"/>
    <property type="match status" value="1"/>
</dbReference>
<dbReference type="PATRIC" id="fig|698956.3.peg.880"/>
<dbReference type="Pfam" id="PF02463">
    <property type="entry name" value="SMC_N"/>
    <property type="match status" value="1"/>
</dbReference>
<dbReference type="PANTHER" id="PTHR11059">
    <property type="entry name" value="DNA REPAIR PROTEIN RECN"/>
    <property type="match status" value="1"/>
</dbReference>
<dbReference type="InterPro" id="IPR003395">
    <property type="entry name" value="RecF/RecN/SMC_N"/>
</dbReference>
<dbReference type="CDD" id="cd03241">
    <property type="entry name" value="ABC_RecN"/>
    <property type="match status" value="1"/>
</dbReference>
<dbReference type="InterPro" id="IPR027417">
    <property type="entry name" value="P-loop_NTPase"/>
</dbReference>
<evidence type="ECO:0000256" key="5">
    <source>
        <dbReference type="ARBA" id="ARBA00022763"/>
    </source>
</evidence>
<comment type="caution">
    <text evidence="11">The sequence shown here is derived from an EMBL/GenBank/DDBJ whole genome shotgun (WGS) entry which is preliminary data.</text>
</comment>
<dbReference type="GO" id="GO:0006281">
    <property type="term" value="P:DNA repair"/>
    <property type="evidence" value="ECO:0007669"/>
    <property type="project" value="UniProtKB-KW"/>
</dbReference>
<dbReference type="GO" id="GO:0006310">
    <property type="term" value="P:DNA recombination"/>
    <property type="evidence" value="ECO:0007669"/>
    <property type="project" value="InterPro"/>
</dbReference>
<comment type="similarity">
    <text evidence="2 9">Belongs to the RecN family.</text>
</comment>
<keyword evidence="7 9" id="KW-0234">DNA repair</keyword>
<keyword evidence="6" id="KW-0067">ATP-binding</keyword>
<evidence type="ECO:0000313" key="11">
    <source>
        <dbReference type="EMBL" id="EIK80927.1"/>
    </source>
</evidence>
<dbReference type="NCBIfam" id="TIGR00634">
    <property type="entry name" value="recN"/>
    <property type="match status" value="1"/>
</dbReference>
<gene>
    <name evidence="11" type="ORF">CGSMWGv1400E_04520</name>
</gene>
<dbReference type="Gene3D" id="3.40.50.300">
    <property type="entry name" value="P-loop containing nucleotide triphosphate hydrolases"/>
    <property type="match status" value="2"/>
</dbReference>
<dbReference type="GO" id="GO:0009432">
    <property type="term" value="P:SOS response"/>
    <property type="evidence" value="ECO:0007669"/>
    <property type="project" value="TreeGrafter"/>
</dbReference>
<dbReference type="PANTHER" id="PTHR11059:SF0">
    <property type="entry name" value="DNA REPAIR PROTEIN RECN"/>
    <property type="match status" value="1"/>
</dbReference>
<reference evidence="11 12" key="1">
    <citation type="journal article" date="2012" name="J. Bacteriol.">
        <title>Comparative Genomic Analyses of 17 Clinical Isolates of Gardnerella vaginalis Provide Evidence of Multiple Genetically Isolated Clades Consistent with Subspeciation into Genovars.</title>
        <authorList>
            <person name="Ahmed A."/>
            <person name="Earl J."/>
            <person name="Retchless A."/>
            <person name="Hillier S."/>
            <person name="Rabe L."/>
            <person name="Cherpes T."/>
            <person name="Powell E."/>
            <person name="Janto B."/>
            <person name="Eutsey R."/>
            <person name="Hiller N.L."/>
            <person name="Boissy R."/>
            <person name="Dahlgreen M."/>
            <person name="Hall B."/>
            <person name="Costerton J."/>
            <person name="Post J.C."/>
            <person name="Hu F."/>
            <person name="Ehrlich G."/>
        </authorList>
    </citation>
    <scope>NUCLEOTIDE SEQUENCE [LARGE SCALE GENOMIC DNA]</scope>
    <source>
        <strain evidence="11 12">1400E</strain>
    </source>
</reference>
<organism evidence="11 12">
    <name type="scientific">Gardnerella vaginalis 1400E</name>
    <dbReference type="NCBI Taxonomy" id="698956"/>
    <lineage>
        <taxon>Bacteria</taxon>
        <taxon>Bacillati</taxon>
        <taxon>Actinomycetota</taxon>
        <taxon>Actinomycetes</taxon>
        <taxon>Bifidobacteriales</taxon>
        <taxon>Bifidobacteriaceae</taxon>
        <taxon>Gardnerella</taxon>
    </lineage>
</organism>
<keyword evidence="4" id="KW-0547">Nucleotide-binding</keyword>
<evidence type="ECO:0000256" key="9">
    <source>
        <dbReference type="PIRNR" id="PIRNR003128"/>
    </source>
</evidence>
<dbReference type="InterPro" id="IPR004604">
    <property type="entry name" value="DNA_recomb/repair_RecN"/>
</dbReference>
<dbReference type="GO" id="GO:0043590">
    <property type="term" value="C:bacterial nucleoid"/>
    <property type="evidence" value="ECO:0007669"/>
    <property type="project" value="TreeGrafter"/>
</dbReference>
<dbReference type="Proteomes" id="UP000004884">
    <property type="component" value="Unassembled WGS sequence"/>
</dbReference>
<evidence type="ECO:0000256" key="3">
    <source>
        <dbReference type="ARBA" id="ARBA00021315"/>
    </source>
</evidence>
<evidence type="ECO:0000256" key="4">
    <source>
        <dbReference type="ARBA" id="ARBA00022741"/>
    </source>
</evidence>